<dbReference type="PANTHER" id="PTHR47237:SF2">
    <property type="entry name" value="BLL4206 PROTEIN"/>
    <property type="match status" value="1"/>
</dbReference>
<dbReference type="Proteomes" id="UP000626026">
    <property type="component" value="Unassembled WGS sequence"/>
</dbReference>
<dbReference type="InterPro" id="IPR000182">
    <property type="entry name" value="GNAT_dom"/>
</dbReference>
<dbReference type="RefSeq" id="WP_187782478.1">
    <property type="nucleotide sequence ID" value="NZ_JACTVA010000001.1"/>
</dbReference>
<organism evidence="2 3">
    <name type="scientific">Teichococcus aerophilus</name>
    <dbReference type="NCBI Taxonomy" id="1224513"/>
    <lineage>
        <taxon>Bacteria</taxon>
        <taxon>Pseudomonadati</taxon>
        <taxon>Pseudomonadota</taxon>
        <taxon>Alphaproteobacteria</taxon>
        <taxon>Acetobacterales</taxon>
        <taxon>Roseomonadaceae</taxon>
        <taxon>Roseomonas</taxon>
    </lineage>
</organism>
<dbReference type="PANTHER" id="PTHR47237">
    <property type="entry name" value="SLL0310 PROTEIN"/>
    <property type="match status" value="1"/>
</dbReference>
<evidence type="ECO:0000313" key="2">
    <source>
        <dbReference type="EMBL" id="MBC9205300.1"/>
    </source>
</evidence>
<protein>
    <submittedName>
        <fullName evidence="2">GNAT family N-acetyltransferase</fullName>
    </submittedName>
</protein>
<dbReference type="PROSITE" id="PS51186">
    <property type="entry name" value="GNAT"/>
    <property type="match status" value="1"/>
</dbReference>
<evidence type="ECO:0000313" key="3">
    <source>
        <dbReference type="Proteomes" id="UP000626026"/>
    </source>
</evidence>
<reference evidence="2 3" key="1">
    <citation type="journal article" date="2013" name="Int. J. Syst. Evol. Microbiol.">
        <title>Roseomonas aerophila sp. nov., isolated from air.</title>
        <authorList>
            <person name="Kim S.J."/>
            <person name="Weon H.Y."/>
            <person name="Ahn J.H."/>
            <person name="Hong S.B."/>
            <person name="Seok S.J."/>
            <person name="Whang K.S."/>
            <person name="Kwon S.W."/>
        </authorList>
    </citation>
    <scope>NUCLEOTIDE SEQUENCE [LARGE SCALE GENOMIC DNA]</scope>
    <source>
        <strain evidence="2 3">NBRC 108923</strain>
    </source>
</reference>
<dbReference type="Gene3D" id="3.40.630.90">
    <property type="match status" value="1"/>
</dbReference>
<gene>
    <name evidence="2" type="ORF">IBL26_00515</name>
</gene>
<comment type="caution">
    <text evidence="2">The sequence shown here is derived from an EMBL/GenBank/DDBJ whole genome shotgun (WGS) entry which is preliminary data.</text>
</comment>
<accession>A0ABR7RGS3</accession>
<name>A0ABR7RGS3_9PROT</name>
<dbReference type="InterPro" id="IPR052729">
    <property type="entry name" value="Acyl/Acetyltrans_Enzymes"/>
</dbReference>
<proteinExistence type="predicted"/>
<dbReference type="EMBL" id="JACTVA010000001">
    <property type="protein sequence ID" value="MBC9205300.1"/>
    <property type="molecule type" value="Genomic_DNA"/>
</dbReference>
<evidence type="ECO:0000259" key="1">
    <source>
        <dbReference type="PROSITE" id="PS51186"/>
    </source>
</evidence>
<dbReference type="Pfam" id="PF18014">
    <property type="entry name" value="Acetyltransf_18"/>
    <property type="match status" value="1"/>
</dbReference>
<sequence length="296" mass="32287">MTGDVHFRLDPFELSLRDIAEVELAQLHALTVGVSWPHRAGDWQMLRELGQGLVLVDEIGRVVSSVMWWHYGPAFSMVGMLVTSPRLQEQGAGHWLMAEVHRRNPGRRLGLTATRAARRLYRSLHYGFGQEVWQCQGIAQRPPGSDADADDAGLRDMTPADLPSLLRLDQTAMGCDRSEVLARLLAESAGRVLEREGQVVAYALCRPFGRGHLVGPVIAATQQDAIAVTLPHVRAHEGRFLRVDVPATAKAFAAEIHLCGLPIYDSVTAMGLHGPPLPAPIPGEARRFALASQALG</sequence>
<dbReference type="Gene3D" id="3.40.630.30">
    <property type="match status" value="1"/>
</dbReference>
<feature type="domain" description="N-acetyltransferase" evidence="1">
    <location>
        <begin position="14"/>
        <end position="161"/>
    </location>
</feature>
<keyword evidence="3" id="KW-1185">Reference proteome</keyword>
<dbReference type="InterPro" id="IPR041496">
    <property type="entry name" value="YitH/HolE_GNAT"/>
</dbReference>
<dbReference type="SUPFAM" id="SSF55729">
    <property type="entry name" value="Acyl-CoA N-acyltransferases (Nat)"/>
    <property type="match status" value="1"/>
</dbReference>
<dbReference type="InterPro" id="IPR016181">
    <property type="entry name" value="Acyl_CoA_acyltransferase"/>
</dbReference>